<keyword evidence="2" id="KW-1185">Reference proteome</keyword>
<dbReference type="Pfam" id="PF14307">
    <property type="entry name" value="Glyco_tran_WbsX"/>
    <property type="match status" value="1"/>
</dbReference>
<proteinExistence type="predicted"/>
<reference evidence="1 2" key="1">
    <citation type="submission" date="2020-08" db="EMBL/GenBank/DDBJ databases">
        <title>Genome public.</title>
        <authorList>
            <person name="Liu C."/>
            <person name="Sun Q."/>
        </authorList>
    </citation>
    <scope>NUCLEOTIDE SEQUENCE [LARGE SCALE GENOMIC DNA]</scope>
    <source>
        <strain evidence="1 2">NSJ-27</strain>
    </source>
</reference>
<sequence length="379" mass="45424">MKVIAYYLPQFHTIPENDRFWGKGFTEWTNTKKAKPLFPNHYQPKIPLNQNYYNLMDDKVKIWQSDLAQRHGVFGFCYYHYWFQNGKKLLEKPAEQMLANPEVTIPFCFSWANENWTKNWDGGNQELIVAQDYGGKKEWKSHLEYLLPFFRDKRYITLDGKPVFLIYKPEQIPQVDQMLEYWETEMQKQGFPGICFMIQNPNWYFSPSYQMGRFSYQIKFHPFFAMAYTEEKMKKLRRLQAAYRGLKPIHCQWMVERLFEAVKHKRQPAEKKQARLDYDRMWERIIRSKPSPKLIEGAFVDWDNTARTKTGLVHLGATPEKFYCYLSQLKEKVLRSGQQPVIFLNAWNEWAEGAYLEPDEKHGYAYLEQLSRVFPPEEG</sequence>
<dbReference type="Proteomes" id="UP000649151">
    <property type="component" value="Unassembled WGS sequence"/>
</dbReference>
<dbReference type="Gene3D" id="3.20.20.80">
    <property type="entry name" value="Glycosidases"/>
    <property type="match status" value="1"/>
</dbReference>
<dbReference type="InterPro" id="IPR032719">
    <property type="entry name" value="WbsX"/>
</dbReference>
<dbReference type="PANTHER" id="PTHR41244">
    <property type="entry name" value="RHAMNAN SYNTHESIS F"/>
    <property type="match status" value="1"/>
</dbReference>
<protein>
    <submittedName>
        <fullName evidence="1">Glycoside hydrolase family 99-like domain-containing protein</fullName>
    </submittedName>
</protein>
<name>A0ABR7IPA8_9CLOT</name>
<accession>A0ABR7IPA8</accession>
<comment type="caution">
    <text evidence="1">The sequence shown here is derived from an EMBL/GenBank/DDBJ whole genome shotgun (WGS) entry which is preliminary data.</text>
</comment>
<evidence type="ECO:0000313" key="1">
    <source>
        <dbReference type="EMBL" id="MBC5786970.1"/>
    </source>
</evidence>
<organism evidence="1 2">
    <name type="scientific">Clostridium facile</name>
    <dbReference type="NCBI Taxonomy" id="2763035"/>
    <lineage>
        <taxon>Bacteria</taxon>
        <taxon>Bacillati</taxon>
        <taxon>Bacillota</taxon>
        <taxon>Clostridia</taxon>
        <taxon>Eubacteriales</taxon>
        <taxon>Clostridiaceae</taxon>
        <taxon>Clostridium</taxon>
    </lineage>
</organism>
<evidence type="ECO:0000313" key="2">
    <source>
        <dbReference type="Proteomes" id="UP000649151"/>
    </source>
</evidence>
<dbReference type="EMBL" id="JACOQK010000001">
    <property type="protein sequence ID" value="MBC5786970.1"/>
    <property type="molecule type" value="Genomic_DNA"/>
</dbReference>
<dbReference type="PANTHER" id="PTHR41244:SF1">
    <property type="entry name" value="GLYCOSYLTRANSFERASE"/>
    <property type="match status" value="1"/>
</dbReference>
<gene>
    <name evidence="1" type="ORF">H8Z77_02890</name>
</gene>
<dbReference type="CDD" id="cd11579">
    <property type="entry name" value="Glyco_tran_WbsX"/>
    <property type="match status" value="1"/>
</dbReference>